<gene>
    <name evidence="2" type="ORF">BCY88_24200</name>
</gene>
<keyword evidence="1" id="KW-0732">Signal</keyword>
<dbReference type="OrthoDB" id="9133493at2"/>
<dbReference type="AlphaFoldDB" id="A0A3R7HQ24"/>
<dbReference type="RefSeq" id="WP_120344507.1">
    <property type="nucleotide sequence ID" value="NZ_MCAS01000011.1"/>
</dbReference>
<feature type="signal peptide" evidence="1">
    <location>
        <begin position="1"/>
        <end position="29"/>
    </location>
</feature>
<proteinExistence type="predicted"/>
<sequence length="153" mass="15034">MKSGIGRFAVLGAVAATAALVAVPMQAMASGGTITFSGMIVAPQLEVSVAPAPVQAGARVNAAGGRLAAAGSAVTLTFSAEPGVVAGANVALQVINGAKARDALAERFVDGSGHVFSAASDGHYRVGRDGGVLSLASKRAAQDTQVIVVVSYD</sequence>
<protein>
    <recommendedName>
        <fullName evidence="4">DUF4402 domain-containing protein</fullName>
    </recommendedName>
</protein>
<reference evidence="2 3" key="1">
    <citation type="submission" date="2016-07" db="EMBL/GenBank/DDBJ databases">
        <title>Genome analysis of Burkholderia fungorum ES3-20.</title>
        <authorList>
            <person name="Xu D."/>
            <person name="Yao R."/>
            <person name="Zheng S."/>
        </authorList>
    </citation>
    <scope>NUCLEOTIDE SEQUENCE [LARGE SCALE GENOMIC DNA]</scope>
    <source>
        <strain evidence="2 3">ES3-20</strain>
    </source>
</reference>
<organism evidence="2 3">
    <name type="scientific">Paraburkholderia fungorum</name>
    <dbReference type="NCBI Taxonomy" id="134537"/>
    <lineage>
        <taxon>Bacteria</taxon>
        <taxon>Pseudomonadati</taxon>
        <taxon>Pseudomonadota</taxon>
        <taxon>Betaproteobacteria</taxon>
        <taxon>Burkholderiales</taxon>
        <taxon>Burkholderiaceae</taxon>
        <taxon>Paraburkholderia</taxon>
    </lineage>
</organism>
<evidence type="ECO:0000313" key="2">
    <source>
        <dbReference type="EMBL" id="RKF47063.1"/>
    </source>
</evidence>
<feature type="chain" id="PRO_5018604079" description="DUF4402 domain-containing protein" evidence="1">
    <location>
        <begin position="30"/>
        <end position="153"/>
    </location>
</feature>
<evidence type="ECO:0000256" key="1">
    <source>
        <dbReference type="SAM" id="SignalP"/>
    </source>
</evidence>
<evidence type="ECO:0008006" key="4">
    <source>
        <dbReference type="Google" id="ProtNLM"/>
    </source>
</evidence>
<dbReference type="Proteomes" id="UP000283709">
    <property type="component" value="Unassembled WGS sequence"/>
</dbReference>
<name>A0A3R7HQ24_9BURK</name>
<accession>A0A3R7HQ24</accession>
<dbReference type="EMBL" id="MCAS01000011">
    <property type="protein sequence ID" value="RKF47063.1"/>
    <property type="molecule type" value="Genomic_DNA"/>
</dbReference>
<comment type="caution">
    <text evidence="2">The sequence shown here is derived from an EMBL/GenBank/DDBJ whole genome shotgun (WGS) entry which is preliminary data.</text>
</comment>
<evidence type="ECO:0000313" key="3">
    <source>
        <dbReference type="Proteomes" id="UP000283709"/>
    </source>
</evidence>